<reference evidence="4 5" key="1">
    <citation type="submission" date="2019-08" db="EMBL/GenBank/DDBJ databases">
        <title>Draft genome sequences of two oriental melons (Cucumis melo L. var makuwa).</title>
        <authorList>
            <person name="Kwon S.-Y."/>
        </authorList>
    </citation>
    <scope>NUCLEOTIDE SEQUENCE [LARGE SCALE GENOMIC DNA]</scope>
    <source>
        <strain evidence="5">cv. Chang Bougi</strain>
        <strain evidence="4">cv. SW 3</strain>
        <tissue evidence="2">Leaf</tissue>
    </source>
</reference>
<evidence type="ECO:0000313" key="3">
    <source>
        <dbReference type="EMBL" id="TYK20526.1"/>
    </source>
</evidence>
<evidence type="ECO:0000313" key="2">
    <source>
        <dbReference type="EMBL" id="KAA0038081.1"/>
    </source>
</evidence>
<evidence type="ECO:0000313" key="5">
    <source>
        <dbReference type="Proteomes" id="UP000321947"/>
    </source>
</evidence>
<dbReference type="Proteomes" id="UP000321393">
    <property type="component" value="Unassembled WGS sequence"/>
</dbReference>
<comment type="caution">
    <text evidence="2">The sequence shown here is derived from an EMBL/GenBank/DDBJ whole genome shotgun (WGS) entry which is preliminary data.</text>
</comment>
<sequence>MMMHFNITEVNGQPIDEANQVSFISQSLLKSFIQFQTNVSLNKIEFNLTTLFNELQRFQTLTLGKGKEVEANVATTKRKFLRGSFSKNKVVPSKPKAQIKKKGKGKTSKAKEVVDKEKYFHYN</sequence>
<dbReference type="Proteomes" id="UP000321947">
    <property type="component" value="Unassembled WGS sequence"/>
</dbReference>
<evidence type="ECO:0000313" key="4">
    <source>
        <dbReference type="Proteomes" id="UP000321393"/>
    </source>
</evidence>
<gene>
    <name evidence="3" type="ORF">E5676_scaffold237G001070</name>
    <name evidence="2" type="ORF">E6C27_scaffold36G002970</name>
</gene>
<dbReference type="EMBL" id="SSTD01006251">
    <property type="protein sequence ID" value="TYK20526.1"/>
    <property type="molecule type" value="Genomic_DNA"/>
</dbReference>
<feature type="compositionally biased region" description="Basic residues" evidence="1">
    <location>
        <begin position="97"/>
        <end position="108"/>
    </location>
</feature>
<organism evidence="2 4">
    <name type="scientific">Cucumis melo var. makuwa</name>
    <name type="common">Oriental melon</name>
    <dbReference type="NCBI Taxonomy" id="1194695"/>
    <lineage>
        <taxon>Eukaryota</taxon>
        <taxon>Viridiplantae</taxon>
        <taxon>Streptophyta</taxon>
        <taxon>Embryophyta</taxon>
        <taxon>Tracheophyta</taxon>
        <taxon>Spermatophyta</taxon>
        <taxon>Magnoliopsida</taxon>
        <taxon>eudicotyledons</taxon>
        <taxon>Gunneridae</taxon>
        <taxon>Pentapetalae</taxon>
        <taxon>rosids</taxon>
        <taxon>fabids</taxon>
        <taxon>Cucurbitales</taxon>
        <taxon>Cucurbitaceae</taxon>
        <taxon>Benincaseae</taxon>
        <taxon>Cucumis</taxon>
    </lineage>
</organism>
<dbReference type="AlphaFoldDB" id="A0A5A7T8W4"/>
<dbReference type="EMBL" id="SSTE01018788">
    <property type="protein sequence ID" value="KAA0038081.1"/>
    <property type="molecule type" value="Genomic_DNA"/>
</dbReference>
<accession>A0A5A7T8W4</accession>
<proteinExistence type="predicted"/>
<protein>
    <submittedName>
        <fullName evidence="2">Gag/pol protein</fullName>
    </submittedName>
</protein>
<name>A0A5A7T8W4_CUCMM</name>
<evidence type="ECO:0000256" key="1">
    <source>
        <dbReference type="SAM" id="MobiDB-lite"/>
    </source>
</evidence>
<feature type="region of interest" description="Disordered" evidence="1">
    <location>
        <begin position="91"/>
        <end position="110"/>
    </location>
</feature>